<organism evidence="1 2">
    <name type="scientific">Cuscuta europaea</name>
    <name type="common">European dodder</name>
    <dbReference type="NCBI Taxonomy" id="41803"/>
    <lineage>
        <taxon>Eukaryota</taxon>
        <taxon>Viridiplantae</taxon>
        <taxon>Streptophyta</taxon>
        <taxon>Embryophyta</taxon>
        <taxon>Tracheophyta</taxon>
        <taxon>Spermatophyta</taxon>
        <taxon>Magnoliopsida</taxon>
        <taxon>eudicotyledons</taxon>
        <taxon>Gunneridae</taxon>
        <taxon>Pentapetalae</taxon>
        <taxon>asterids</taxon>
        <taxon>lamiids</taxon>
        <taxon>Solanales</taxon>
        <taxon>Convolvulaceae</taxon>
        <taxon>Cuscuteae</taxon>
        <taxon>Cuscuta</taxon>
        <taxon>Cuscuta subgen. Cuscuta</taxon>
    </lineage>
</organism>
<dbReference type="Proteomes" id="UP001152484">
    <property type="component" value="Unassembled WGS sequence"/>
</dbReference>
<dbReference type="AlphaFoldDB" id="A0A9P0ZWX4"/>
<proteinExistence type="predicted"/>
<evidence type="ECO:0000313" key="1">
    <source>
        <dbReference type="EMBL" id="CAH9113726.1"/>
    </source>
</evidence>
<dbReference type="EMBL" id="CAMAPE010000061">
    <property type="protein sequence ID" value="CAH9113726.1"/>
    <property type="molecule type" value="Genomic_DNA"/>
</dbReference>
<gene>
    <name evidence="1" type="ORF">CEURO_LOCUS20133</name>
</gene>
<reference evidence="1" key="1">
    <citation type="submission" date="2022-07" db="EMBL/GenBank/DDBJ databases">
        <authorList>
            <person name="Macas J."/>
            <person name="Novak P."/>
            <person name="Neumann P."/>
        </authorList>
    </citation>
    <scope>NUCLEOTIDE SEQUENCE</scope>
</reference>
<comment type="caution">
    <text evidence="1">The sequence shown here is derived from an EMBL/GenBank/DDBJ whole genome shotgun (WGS) entry which is preliminary data.</text>
</comment>
<protein>
    <submittedName>
        <fullName evidence="1">Uncharacterized protein</fullName>
    </submittedName>
</protein>
<name>A0A9P0ZWX4_CUSEU</name>
<sequence length="333" mass="37094">MLLSLGLTASPHMNELFSKLTTCPEADRCRKYSRLKAALNLYVPSRNDKEQHILTTTSQGMKPNIGKDKGKAMELVCIPSTFKGIDSDIDTEVVYNETLNNALAVGNISVINALITIDSSVANTHFTTDVVPIGFEKDIVHEVGELVFPTNYNPPKDSELQTLLQLHIPGMEKTKSKLTTRFLDDVQIQTMNKVLDYDSEIESNMTFSDEEVKRKVQPLQSWKEVWSDISAVVDTMAQKLTSQGEILHGKLVHHLSGEEAQLPDHQISDGQPIHDDEGFITVIGKKQKHRYHHENSPRVTANAARKNKQNEISALGDHSINKKLSLASSTVSQ</sequence>
<evidence type="ECO:0000313" key="2">
    <source>
        <dbReference type="Proteomes" id="UP001152484"/>
    </source>
</evidence>
<keyword evidence="2" id="KW-1185">Reference proteome</keyword>
<accession>A0A9P0ZWX4</accession>